<keyword evidence="2" id="KW-1185">Reference proteome</keyword>
<comment type="caution">
    <text evidence="1">The sequence shown here is derived from an EMBL/GenBank/DDBJ whole genome shotgun (WGS) entry which is preliminary data.</text>
</comment>
<gene>
    <name evidence="1" type="ORF">AFUS01_LOCUS41889</name>
</gene>
<feature type="non-terminal residue" evidence="1">
    <location>
        <position position="1"/>
    </location>
</feature>
<proteinExistence type="predicted"/>
<protein>
    <submittedName>
        <fullName evidence="1">Uncharacterized protein</fullName>
    </submittedName>
</protein>
<reference evidence="1" key="1">
    <citation type="submission" date="2021-06" db="EMBL/GenBank/DDBJ databases">
        <authorList>
            <person name="Hodson N. C."/>
            <person name="Mongue J. A."/>
            <person name="Jaron S. K."/>
        </authorList>
    </citation>
    <scope>NUCLEOTIDE SEQUENCE</scope>
</reference>
<dbReference type="Proteomes" id="UP000708208">
    <property type="component" value="Unassembled WGS sequence"/>
</dbReference>
<name>A0A8J2M319_9HEXA</name>
<evidence type="ECO:0000313" key="2">
    <source>
        <dbReference type="Proteomes" id="UP000708208"/>
    </source>
</evidence>
<organism evidence="1 2">
    <name type="scientific">Allacma fusca</name>
    <dbReference type="NCBI Taxonomy" id="39272"/>
    <lineage>
        <taxon>Eukaryota</taxon>
        <taxon>Metazoa</taxon>
        <taxon>Ecdysozoa</taxon>
        <taxon>Arthropoda</taxon>
        <taxon>Hexapoda</taxon>
        <taxon>Collembola</taxon>
        <taxon>Symphypleona</taxon>
        <taxon>Sminthuridae</taxon>
        <taxon>Allacma</taxon>
    </lineage>
</organism>
<dbReference type="AlphaFoldDB" id="A0A8J2M319"/>
<sequence length="97" mass="11300">KNKLVHGHRLKSLERYSGNTQSQKLQIFFQNGSPQNTDISRSSLNQQLEDLEKKMNLRFHKINTDFDSLKMEFNKRFSGLGKQWTGTIASARSRIFP</sequence>
<evidence type="ECO:0000313" key="1">
    <source>
        <dbReference type="EMBL" id="CAG7832190.1"/>
    </source>
</evidence>
<dbReference type="EMBL" id="CAJVCH010563888">
    <property type="protein sequence ID" value="CAG7832190.1"/>
    <property type="molecule type" value="Genomic_DNA"/>
</dbReference>
<accession>A0A8J2M319</accession>